<evidence type="ECO:0000313" key="3">
    <source>
        <dbReference type="Proteomes" id="UP001501920"/>
    </source>
</evidence>
<feature type="domain" description="Ig-like" evidence="1">
    <location>
        <begin position="181"/>
        <end position="269"/>
    </location>
</feature>
<dbReference type="InterPro" id="IPR007110">
    <property type="entry name" value="Ig-like_dom"/>
</dbReference>
<dbReference type="CDD" id="cd00096">
    <property type="entry name" value="Ig"/>
    <property type="match status" value="1"/>
</dbReference>
<dbReference type="InterPro" id="IPR003599">
    <property type="entry name" value="Ig_sub"/>
</dbReference>
<dbReference type="PANTHER" id="PTHR46013:SF4">
    <property type="entry name" value="B-CELL RECEPTOR CD22-RELATED"/>
    <property type="match status" value="1"/>
</dbReference>
<dbReference type="AlphaFoldDB" id="A0A3B4C000"/>
<feature type="domain" description="Ig-like" evidence="1">
    <location>
        <begin position="532"/>
        <end position="613"/>
    </location>
</feature>
<organism evidence="2 3">
    <name type="scientific">Pygocentrus nattereri</name>
    <name type="common">Red-bellied piranha</name>
    <dbReference type="NCBI Taxonomy" id="42514"/>
    <lineage>
        <taxon>Eukaryota</taxon>
        <taxon>Metazoa</taxon>
        <taxon>Chordata</taxon>
        <taxon>Craniata</taxon>
        <taxon>Vertebrata</taxon>
        <taxon>Euteleostomi</taxon>
        <taxon>Actinopterygii</taxon>
        <taxon>Neopterygii</taxon>
        <taxon>Teleostei</taxon>
        <taxon>Ostariophysi</taxon>
        <taxon>Characiformes</taxon>
        <taxon>Characoidei</taxon>
        <taxon>Pygocentrus</taxon>
    </lineage>
</organism>
<dbReference type="Ensembl" id="ENSPNAT00000007716.2">
    <property type="protein sequence ID" value="ENSPNAP00000004014.2"/>
    <property type="gene ID" value="ENSPNAG00000037482.1"/>
</dbReference>
<dbReference type="OMA" id="THEYEGM"/>
<dbReference type="SMART" id="SM00408">
    <property type="entry name" value="IGc2"/>
    <property type="match status" value="5"/>
</dbReference>
<dbReference type="SUPFAM" id="SSF48726">
    <property type="entry name" value="Immunoglobulin"/>
    <property type="match status" value="5"/>
</dbReference>
<dbReference type="InterPro" id="IPR013783">
    <property type="entry name" value="Ig-like_fold"/>
</dbReference>
<reference evidence="2" key="3">
    <citation type="submission" date="2025-09" db="UniProtKB">
        <authorList>
            <consortium name="Ensembl"/>
        </authorList>
    </citation>
    <scope>IDENTIFICATION</scope>
</reference>
<protein>
    <recommendedName>
        <fullName evidence="1">Ig-like domain-containing protein</fullName>
    </recommendedName>
</protein>
<dbReference type="GeneTree" id="ENSGT01010000222294"/>
<feature type="domain" description="Ig-like" evidence="1">
    <location>
        <begin position="274"/>
        <end position="355"/>
    </location>
</feature>
<dbReference type="InterPro" id="IPR003598">
    <property type="entry name" value="Ig_sub2"/>
</dbReference>
<dbReference type="Pfam" id="PF13927">
    <property type="entry name" value="Ig_3"/>
    <property type="match status" value="1"/>
</dbReference>
<evidence type="ECO:0000259" key="1">
    <source>
        <dbReference type="PROSITE" id="PS50835"/>
    </source>
</evidence>
<keyword evidence="3" id="KW-1185">Reference proteome</keyword>
<reference evidence="2" key="2">
    <citation type="submission" date="2025-08" db="UniProtKB">
        <authorList>
            <consortium name="Ensembl"/>
        </authorList>
    </citation>
    <scope>IDENTIFICATION</scope>
</reference>
<name>A0A3B4C000_PYGNA</name>
<dbReference type="SMART" id="SM00409">
    <property type="entry name" value="IG"/>
    <property type="match status" value="6"/>
</dbReference>
<feature type="domain" description="Ig-like" evidence="1">
    <location>
        <begin position="360"/>
        <end position="439"/>
    </location>
</feature>
<dbReference type="PANTHER" id="PTHR46013">
    <property type="entry name" value="VASCULAR CELL ADHESION MOLECULE 1"/>
    <property type="match status" value="1"/>
</dbReference>
<dbReference type="InterPro" id="IPR036179">
    <property type="entry name" value="Ig-like_dom_sf"/>
</dbReference>
<dbReference type="PROSITE" id="PS50835">
    <property type="entry name" value="IG_LIKE"/>
    <property type="match status" value="5"/>
</dbReference>
<dbReference type="Gene3D" id="2.60.40.10">
    <property type="entry name" value="Immunoglobulins"/>
    <property type="match status" value="6"/>
</dbReference>
<dbReference type="Pfam" id="PF13895">
    <property type="entry name" value="Ig_2"/>
    <property type="match status" value="4"/>
</dbReference>
<sequence>MAGASCHSNDSLQLPPSLCCNTYSVCYLSESAQWCRVAAGVGEERSEAVSYSNSDCLMGSRLCNQLFHASYVSGAFGTEWSVKYNQQEICALKGSTVFMSGTLTHPGGLRVTEVFWVIDPALNLSWPDMSKNPDFSGRVEYLGDEQKLVSLKLRDVMKKDEHEYCVRIKTDQEMQKYLQRPGVRLTVTELCVEAPEEVTEGETADLTCKTTCSLTDPTFIWYKNGRPLTTKTIKNNQLHLQTVSSEDAGSYSCAVGGSQHLRSTAHSLRVRYPPKSVSVSISPSGEIVEGSSVTLTCSSDGNPPVKMYTWFKGSTPVGEGKTYSIPNIRSEDSGEYTCQSRNDLGERRSTDLQINVLYPPKSVSVSISPSGEIVEGSSVTLTCSSDGNPPVKMYTWFKGSTPVGEGKTYSIPNIRSEHSGEYTCQSWNDHGQRRSTAIHLNVLYPPKRVSVSISPSGEIVEGSSVTLTCSSDANPPEKNNTWFKGSTPVGEGKTYSIPNIRSEDSGEYTCQSRNDLGDRRSTALQINVLYPPKSVSVSISPSGEIVEGSSVTLTCSSDGNPPEKNNTWFKGSTPVGEGKTYSIPNIRSEDSGEYTCQSQNDLGDRRSTALQINVLCKLLVVV</sequence>
<reference evidence="2 3" key="1">
    <citation type="submission" date="2020-10" db="EMBL/GenBank/DDBJ databases">
        <title>Pygocentrus nattereri (red-bellied piranha) genome, fPygNat1, primary haplotype.</title>
        <authorList>
            <person name="Myers G."/>
            <person name="Meyer A."/>
            <person name="Karagic N."/>
            <person name="Pippel M."/>
            <person name="Winkler S."/>
            <person name="Tracey A."/>
            <person name="Wood J."/>
            <person name="Formenti G."/>
            <person name="Howe K."/>
            <person name="Fedrigo O."/>
            <person name="Jarvis E.D."/>
        </authorList>
    </citation>
    <scope>NUCLEOTIDE SEQUENCE [LARGE SCALE GENOMIC DNA]</scope>
</reference>
<dbReference type="Proteomes" id="UP001501920">
    <property type="component" value="Chromosome 12"/>
</dbReference>
<evidence type="ECO:0000313" key="2">
    <source>
        <dbReference type="Ensembl" id="ENSPNAP00000004014.2"/>
    </source>
</evidence>
<proteinExistence type="predicted"/>
<accession>A0A3B4C000</accession>
<feature type="domain" description="Ig-like" evidence="1">
    <location>
        <begin position="446"/>
        <end position="527"/>
    </location>
</feature>